<organism evidence="2 3">
    <name type="scientific">Chromatocurvus halotolerans</name>
    <dbReference type="NCBI Taxonomy" id="1132028"/>
    <lineage>
        <taxon>Bacteria</taxon>
        <taxon>Pseudomonadati</taxon>
        <taxon>Pseudomonadota</taxon>
        <taxon>Gammaproteobacteria</taxon>
        <taxon>Cellvibrionales</taxon>
        <taxon>Halieaceae</taxon>
        <taxon>Chromatocurvus</taxon>
    </lineage>
</organism>
<dbReference type="EMBL" id="SLWX01000006">
    <property type="protein sequence ID" value="TCO75822.1"/>
    <property type="molecule type" value="Genomic_DNA"/>
</dbReference>
<evidence type="ECO:0000256" key="1">
    <source>
        <dbReference type="SAM" id="MobiDB-lite"/>
    </source>
</evidence>
<evidence type="ECO:0000313" key="2">
    <source>
        <dbReference type="EMBL" id="TCO75822.1"/>
    </source>
</evidence>
<gene>
    <name evidence="2" type="ORF">EV688_10611</name>
</gene>
<dbReference type="AlphaFoldDB" id="A0A4R2KSQ1"/>
<sequence>MRDQDETNTGKHWRTSAPPSAIEHFSSELKRLRTPSPAVIAQVIRDALFAHAEAEQAAAERIAEAKASLAQDFYAFLELHTDTAASDKLSAKKTRLLDTALEDIQEFSDEQN</sequence>
<reference evidence="2 3" key="1">
    <citation type="submission" date="2019-03" db="EMBL/GenBank/DDBJ databases">
        <title>Genomic Encyclopedia of Type Strains, Phase IV (KMG-IV): sequencing the most valuable type-strain genomes for metagenomic binning, comparative biology and taxonomic classification.</title>
        <authorList>
            <person name="Goeker M."/>
        </authorList>
    </citation>
    <scope>NUCLEOTIDE SEQUENCE [LARGE SCALE GENOMIC DNA]</scope>
    <source>
        <strain evidence="2 3">DSM 23344</strain>
    </source>
</reference>
<dbReference type="RefSeq" id="WP_117316101.1">
    <property type="nucleotide sequence ID" value="NZ_QQSW01000005.1"/>
</dbReference>
<dbReference type="Proteomes" id="UP000294980">
    <property type="component" value="Unassembled WGS sequence"/>
</dbReference>
<name>A0A4R2KSQ1_9GAMM</name>
<accession>A0A4R2KSQ1</accession>
<protein>
    <submittedName>
        <fullName evidence="2">Uncharacterized protein</fullName>
    </submittedName>
</protein>
<feature type="region of interest" description="Disordered" evidence="1">
    <location>
        <begin position="1"/>
        <end position="20"/>
    </location>
</feature>
<comment type="caution">
    <text evidence="2">The sequence shown here is derived from an EMBL/GenBank/DDBJ whole genome shotgun (WGS) entry which is preliminary data.</text>
</comment>
<evidence type="ECO:0000313" key="3">
    <source>
        <dbReference type="Proteomes" id="UP000294980"/>
    </source>
</evidence>
<keyword evidence="3" id="KW-1185">Reference proteome</keyword>
<proteinExistence type="predicted"/>